<feature type="domain" description="Agenet" evidence="3">
    <location>
        <begin position="169"/>
        <end position="225"/>
    </location>
</feature>
<gene>
    <name evidence="4" type="primary">gb27825</name>
    <name evidence="4" type="ORF">PR202_gb27825</name>
</gene>
<dbReference type="EMBL" id="BQKI01000097">
    <property type="protein sequence ID" value="GJN38756.1"/>
    <property type="molecule type" value="Genomic_DNA"/>
</dbReference>
<keyword evidence="2" id="KW-1133">Transmembrane helix</keyword>
<evidence type="ECO:0000256" key="2">
    <source>
        <dbReference type="SAM" id="Phobius"/>
    </source>
</evidence>
<dbReference type="InterPro" id="IPR008395">
    <property type="entry name" value="Agenet-like_dom"/>
</dbReference>
<protein>
    <recommendedName>
        <fullName evidence="3">Agenet domain-containing protein</fullName>
    </recommendedName>
</protein>
<keyword evidence="5" id="KW-1185">Reference proteome</keyword>
<name>A0AAV5FUV6_ELECO</name>
<dbReference type="PANTHER" id="PTHR31917:SF5">
    <property type="entry name" value="OS02G0204500 PROTEIN"/>
    <property type="match status" value="1"/>
</dbReference>
<feature type="domain" description="Agenet" evidence="3">
    <location>
        <begin position="101"/>
        <end position="166"/>
    </location>
</feature>
<organism evidence="4 5">
    <name type="scientific">Eleusine coracana subsp. coracana</name>
    <dbReference type="NCBI Taxonomy" id="191504"/>
    <lineage>
        <taxon>Eukaryota</taxon>
        <taxon>Viridiplantae</taxon>
        <taxon>Streptophyta</taxon>
        <taxon>Embryophyta</taxon>
        <taxon>Tracheophyta</taxon>
        <taxon>Spermatophyta</taxon>
        <taxon>Magnoliopsida</taxon>
        <taxon>Liliopsida</taxon>
        <taxon>Poales</taxon>
        <taxon>Poaceae</taxon>
        <taxon>PACMAD clade</taxon>
        <taxon>Chloridoideae</taxon>
        <taxon>Cynodonteae</taxon>
        <taxon>Eleusininae</taxon>
        <taxon>Eleusine</taxon>
    </lineage>
</organism>
<dbReference type="AlphaFoldDB" id="A0AAV5FUV6"/>
<proteinExistence type="predicted"/>
<dbReference type="SMART" id="SM00743">
    <property type="entry name" value="Agenet"/>
    <property type="match status" value="2"/>
</dbReference>
<keyword evidence="2" id="KW-0472">Membrane</keyword>
<evidence type="ECO:0000313" key="4">
    <source>
        <dbReference type="EMBL" id="GJN38756.1"/>
    </source>
</evidence>
<reference evidence="4" key="1">
    <citation type="journal article" date="2018" name="DNA Res.">
        <title>Multiple hybrid de novo genome assembly of finger millet, an orphan allotetraploid crop.</title>
        <authorList>
            <person name="Hatakeyama M."/>
            <person name="Aluri S."/>
            <person name="Balachadran M.T."/>
            <person name="Sivarajan S.R."/>
            <person name="Patrignani A."/>
            <person name="Gruter S."/>
            <person name="Poveda L."/>
            <person name="Shimizu-Inatsugi R."/>
            <person name="Baeten J."/>
            <person name="Francoijs K.J."/>
            <person name="Nataraja K.N."/>
            <person name="Reddy Y.A.N."/>
            <person name="Phadnis S."/>
            <person name="Ravikumar R.L."/>
            <person name="Schlapbach R."/>
            <person name="Sreeman S.M."/>
            <person name="Shimizu K.K."/>
        </authorList>
    </citation>
    <scope>NUCLEOTIDE SEQUENCE</scope>
</reference>
<comment type="caution">
    <text evidence="4">The sequence shown here is derived from an EMBL/GenBank/DDBJ whole genome shotgun (WGS) entry which is preliminary data.</text>
</comment>
<sequence length="315" mass="35069">MRRSSSGARVSEGGGPVVVEAALPTYDPMSAAGRREAARVRALGRAVHCIPVVLLLCALVLWLSASTATPHAHLGKVIHSATDIIFDFFLTTEFWKQIDSMRFFKGGKVEVLQEAEVPLGSWRPAEIVSGNGHNYLVKYDQSLVDSSVAVERVPRRLMRPCPPPSDDPVCWTVGSILEAFDSYSWKVAEVVRVLGKKHYLVRLLGSSLELRAHASDLRLRMLWQDDKWIEIQKYSGRCSDASFRNQSKGGNLGCKVVKNQQLHYGVDNHLQLENQDAFDGDMPRGVKRKSSAISTNPPHSKSLRDCRHHIEMADT</sequence>
<dbReference type="PANTHER" id="PTHR31917">
    <property type="entry name" value="AGENET DOMAIN-CONTAINING PROTEIN-RELATED"/>
    <property type="match status" value="1"/>
</dbReference>
<accession>A0AAV5FUV6</accession>
<feature type="region of interest" description="Disordered" evidence="1">
    <location>
        <begin position="284"/>
        <end position="303"/>
    </location>
</feature>
<keyword evidence="2" id="KW-0812">Transmembrane</keyword>
<evidence type="ECO:0000259" key="3">
    <source>
        <dbReference type="SMART" id="SM00743"/>
    </source>
</evidence>
<evidence type="ECO:0000313" key="5">
    <source>
        <dbReference type="Proteomes" id="UP001054889"/>
    </source>
</evidence>
<dbReference type="Proteomes" id="UP001054889">
    <property type="component" value="Unassembled WGS sequence"/>
</dbReference>
<reference evidence="4" key="2">
    <citation type="submission" date="2021-12" db="EMBL/GenBank/DDBJ databases">
        <title>Resequencing data analysis of finger millet.</title>
        <authorList>
            <person name="Hatakeyama M."/>
            <person name="Aluri S."/>
            <person name="Balachadran M.T."/>
            <person name="Sivarajan S.R."/>
            <person name="Poveda L."/>
            <person name="Shimizu-Inatsugi R."/>
            <person name="Schlapbach R."/>
            <person name="Sreeman S.M."/>
            <person name="Shimizu K.K."/>
        </authorList>
    </citation>
    <scope>NUCLEOTIDE SEQUENCE</scope>
</reference>
<feature type="transmembrane region" description="Helical" evidence="2">
    <location>
        <begin position="42"/>
        <end position="65"/>
    </location>
</feature>
<dbReference type="InterPro" id="IPR014002">
    <property type="entry name" value="Agenet_dom_plant"/>
</dbReference>
<dbReference type="Pfam" id="PF05641">
    <property type="entry name" value="Agenet"/>
    <property type="match status" value="1"/>
</dbReference>
<evidence type="ECO:0000256" key="1">
    <source>
        <dbReference type="SAM" id="MobiDB-lite"/>
    </source>
</evidence>